<keyword evidence="1" id="KW-0479">Metal-binding</keyword>
<proteinExistence type="predicted"/>
<evidence type="ECO:0000313" key="6">
    <source>
        <dbReference type="Proteomes" id="UP000011676"/>
    </source>
</evidence>
<dbReference type="Proteomes" id="UP000011676">
    <property type="component" value="Unassembled WGS sequence"/>
</dbReference>
<feature type="domain" description="NodB homology" evidence="4">
    <location>
        <begin position="107"/>
        <end position="308"/>
    </location>
</feature>
<evidence type="ECO:0000256" key="2">
    <source>
        <dbReference type="ARBA" id="ARBA00022801"/>
    </source>
</evidence>
<dbReference type="PANTHER" id="PTHR10587">
    <property type="entry name" value="GLYCOSYL TRANSFERASE-RELATED"/>
    <property type="match status" value="1"/>
</dbReference>
<dbReference type="Pfam" id="PF01522">
    <property type="entry name" value="Polysacc_deac_1"/>
    <property type="match status" value="1"/>
</dbReference>
<dbReference type="InterPro" id="IPR002509">
    <property type="entry name" value="NODB_dom"/>
</dbReference>
<dbReference type="RefSeq" id="WP_002269713.1">
    <property type="nucleotide sequence ID" value="NZ_AHSR01000020.1"/>
</dbReference>
<comment type="caution">
    <text evidence="5">The sequence shown here is derived from an EMBL/GenBank/DDBJ whole genome shotgun (WGS) entry which is preliminary data.</text>
</comment>
<dbReference type="PROSITE" id="PS51677">
    <property type="entry name" value="NODB"/>
    <property type="match status" value="1"/>
</dbReference>
<feature type="compositionally biased region" description="Basic residues" evidence="3">
    <location>
        <begin position="45"/>
        <end position="63"/>
    </location>
</feature>
<dbReference type="AlphaFoldDB" id="A0A829BHM3"/>
<organism evidence="5 6">
    <name type="scientific">Streptococcus mutans SM6</name>
    <dbReference type="NCBI Taxonomy" id="857119"/>
    <lineage>
        <taxon>Bacteria</taxon>
        <taxon>Bacillati</taxon>
        <taxon>Bacillota</taxon>
        <taxon>Bacilli</taxon>
        <taxon>Lactobacillales</taxon>
        <taxon>Streptococcaceae</taxon>
        <taxon>Streptococcus</taxon>
    </lineage>
</organism>
<keyword evidence="2" id="KW-0378">Hydrolase</keyword>
<name>A0A829BHM3_STRMG</name>
<feature type="region of interest" description="Disordered" evidence="3">
    <location>
        <begin position="45"/>
        <end position="76"/>
    </location>
</feature>
<evidence type="ECO:0000259" key="4">
    <source>
        <dbReference type="PROSITE" id="PS51677"/>
    </source>
</evidence>
<evidence type="ECO:0000256" key="1">
    <source>
        <dbReference type="ARBA" id="ARBA00022723"/>
    </source>
</evidence>
<dbReference type="SUPFAM" id="SSF88713">
    <property type="entry name" value="Glycoside hydrolase/deacetylase"/>
    <property type="match status" value="1"/>
</dbReference>
<dbReference type="EMBL" id="AHSR01000020">
    <property type="protein sequence ID" value="EMC24075.1"/>
    <property type="molecule type" value="Genomic_DNA"/>
</dbReference>
<dbReference type="Gene3D" id="3.20.20.370">
    <property type="entry name" value="Glycoside hydrolase/deacetylase"/>
    <property type="match status" value="1"/>
</dbReference>
<protein>
    <submittedName>
        <fullName evidence="5">Putative deacetylase</fullName>
    </submittedName>
</protein>
<reference evidence="5 6" key="1">
    <citation type="journal article" date="2013" name="Mol. Biol. Evol.">
        <title>Evolutionary and population genomics of the cavity causing bacteria Streptococcus mutans.</title>
        <authorList>
            <person name="Cornejo O.E."/>
            <person name="Lefebure T."/>
            <person name="Pavinski Bitar P.D."/>
            <person name="Lang P."/>
            <person name="Richards V.P."/>
            <person name="Eilertson K."/>
            <person name="Do T."/>
            <person name="Beighton D."/>
            <person name="Zeng L."/>
            <person name="Ahn S.J."/>
            <person name="Burne R.A."/>
            <person name="Siepel A."/>
            <person name="Bustamante C.D."/>
            <person name="Stanhope M.J."/>
        </authorList>
    </citation>
    <scope>NUCLEOTIDE SEQUENCE [LARGE SCALE GENOMIC DNA]</scope>
    <source>
        <strain evidence="5 6">SM6</strain>
    </source>
</reference>
<dbReference type="CDD" id="cd10944">
    <property type="entry name" value="CE4_SmPgdA_like"/>
    <property type="match status" value="1"/>
</dbReference>
<dbReference type="GO" id="GO:0046872">
    <property type="term" value="F:metal ion binding"/>
    <property type="evidence" value="ECO:0007669"/>
    <property type="project" value="UniProtKB-KW"/>
</dbReference>
<dbReference type="InterPro" id="IPR011330">
    <property type="entry name" value="Glyco_hydro/deAcase_b/a-brl"/>
</dbReference>
<gene>
    <name evidence="5" type="ORF">SMU82_05132</name>
</gene>
<sequence length="311" mass="34677">MTVQQHWKKWQAKIFSAKNRPNLLFSLLIIGLVLGVVLAQAKSMQKQHKNHIRSSRISKKKTTPKPNINPNALKIGSNHNNQAEGYAYSAEAVRQMMNNKQASAKQKLVFLTFDDGVDPNMTPKILDVLAQQHVHATFFLVGCNITDKVKPILQRQITEGHALGIHSFSHVYSLLYPNRVGNTQQIVSEVTRTQNALKDQLGQNFKTGVWRYPGGHLSWTGLEAADKQLAAQGIQWMDWNAAVGDAEPLATRPTTVASMLAFLDGSAKIATNPNVQVVLMHDISEKTVTLASLPQIIRYYKDRGYTFAVLK</sequence>
<dbReference type="GO" id="GO:0005975">
    <property type="term" value="P:carbohydrate metabolic process"/>
    <property type="evidence" value="ECO:0007669"/>
    <property type="project" value="InterPro"/>
</dbReference>
<dbReference type="InterPro" id="IPR050248">
    <property type="entry name" value="Polysacc_deacetylase_ArnD"/>
</dbReference>
<evidence type="ECO:0000256" key="3">
    <source>
        <dbReference type="SAM" id="MobiDB-lite"/>
    </source>
</evidence>
<dbReference type="PANTHER" id="PTHR10587:SF133">
    <property type="entry name" value="CHITIN DEACETYLASE 1-RELATED"/>
    <property type="match status" value="1"/>
</dbReference>
<dbReference type="GO" id="GO:0016020">
    <property type="term" value="C:membrane"/>
    <property type="evidence" value="ECO:0007669"/>
    <property type="project" value="TreeGrafter"/>
</dbReference>
<evidence type="ECO:0000313" key="5">
    <source>
        <dbReference type="EMBL" id="EMC24075.1"/>
    </source>
</evidence>
<dbReference type="GO" id="GO:0016810">
    <property type="term" value="F:hydrolase activity, acting on carbon-nitrogen (but not peptide) bonds"/>
    <property type="evidence" value="ECO:0007669"/>
    <property type="project" value="InterPro"/>
</dbReference>
<accession>A0A829BHM3</accession>